<evidence type="ECO:0000313" key="6">
    <source>
        <dbReference type="EMBL" id="MQY11167.1"/>
    </source>
</evidence>
<dbReference type="GO" id="GO:0045892">
    <property type="term" value="P:negative regulation of DNA-templated transcription"/>
    <property type="evidence" value="ECO:0007669"/>
    <property type="project" value="TreeGrafter"/>
</dbReference>
<comment type="caution">
    <text evidence="6">The sequence shown here is derived from an EMBL/GenBank/DDBJ whole genome shotgun (WGS) entry which is preliminary data.</text>
</comment>
<dbReference type="EMBL" id="WEGJ01000003">
    <property type="protein sequence ID" value="MQY11167.1"/>
    <property type="molecule type" value="Genomic_DNA"/>
</dbReference>
<organism evidence="6 7">
    <name type="scientific">Streptomyces smaragdinus</name>
    <dbReference type="NCBI Taxonomy" id="2585196"/>
    <lineage>
        <taxon>Bacteria</taxon>
        <taxon>Bacillati</taxon>
        <taxon>Actinomycetota</taxon>
        <taxon>Actinomycetes</taxon>
        <taxon>Kitasatosporales</taxon>
        <taxon>Streptomycetaceae</taxon>
        <taxon>Streptomyces</taxon>
    </lineage>
</organism>
<dbReference type="RefSeq" id="WP_153450483.1">
    <property type="nucleotide sequence ID" value="NZ_WEGJ01000003.1"/>
</dbReference>
<dbReference type="PROSITE" id="PS51077">
    <property type="entry name" value="HTH_ICLR"/>
    <property type="match status" value="1"/>
</dbReference>
<dbReference type="SUPFAM" id="SSF55781">
    <property type="entry name" value="GAF domain-like"/>
    <property type="match status" value="1"/>
</dbReference>
<dbReference type="GO" id="GO:0003700">
    <property type="term" value="F:DNA-binding transcription factor activity"/>
    <property type="evidence" value="ECO:0007669"/>
    <property type="project" value="TreeGrafter"/>
</dbReference>
<dbReference type="Pfam" id="PF09339">
    <property type="entry name" value="HTH_IclR"/>
    <property type="match status" value="1"/>
</dbReference>
<keyword evidence="1" id="KW-0805">Transcription regulation</keyword>
<keyword evidence="7" id="KW-1185">Reference proteome</keyword>
<dbReference type="GO" id="GO:0003677">
    <property type="term" value="F:DNA binding"/>
    <property type="evidence" value="ECO:0007669"/>
    <property type="project" value="UniProtKB-KW"/>
</dbReference>
<gene>
    <name evidence="6" type="primary">kdgR_2</name>
    <name evidence="6" type="ORF">SRB5_12810</name>
</gene>
<reference evidence="6 7" key="1">
    <citation type="submission" date="2019-10" db="EMBL/GenBank/DDBJ databases">
        <title>Streptomyces smaragdinus sp. nov. and Streptomyces fabii sp. nov., isolated from the gut of fungus growing-termite Macrotermes natalensis.</title>
        <authorList>
            <person name="Schwitalla J."/>
            <person name="Benndorf R."/>
            <person name="Martin K."/>
            <person name="De Beer W."/>
            <person name="Kaster A.-K."/>
            <person name="Vollmers J."/>
            <person name="Poulsen M."/>
            <person name="Beemelmanns C."/>
        </authorList>
    </citation>
    <scope>NUCLEOTIDE SEQUENCE [LARGE SCALE GENOMIC DNA]</scope>
    <source>
        <strain evidence="6 7">RB5</strain>
    </source>
</reference>
<dbReference type="SUPFAM" id="SSF46785">
    <property type="entry name" value="Winged helix' DNA-binding domain"/>
    <property type="match status" value="1"/>
</dbReference>
<protein>
    <submittedName>
        <fullName evidence="6">Transcriptional regulator KdgR</fullName>
    </submittedName>
</protein>
<dbReference type="PROSITE" id="PS51078">
    <property type="entry name" value="ICLR_ED"/>
    <property type="match status" value="1"/>
</dbReference>
<evidence type="ECO:0000313" key="7">
    <source>
        <dbReference type="Proteomes" id="UP000466345"/>
    </source>
</evidence>
<dbReference type="Gene3D" id="1.10.10.10">
    <property type="entry name" value="Winged helix-like DNA-binding domain superfamily/Winged helix DNA-binding domain"/>
    <property type="match status" value="1"/>
</dbReference>
<keyword evidence="3" id="KW-0804">Transcription</keyword>
<dbReference type="OrthoDB" id="60629at2"/>
<dbReference type="InterPro" id="IPR036390">
    <property type="entry name" value="WH_DNA-bd_sf"/>
</dbReference>
<dbReference type="SMART" id="SM00346">
    <property type="entry name" value="HTH_ICLR"/>
    <property type="match status" value="1"/>
</dbReference>
<dbReference type="InterPro" id="IPR050707">
    <property type="entry name" value="HTH_MetabolicPath_Reg"/>
</dbReference>
<accession>A0A7K0CCI0</accession>
<dbReference type="InterPro" id="IPR029016">
    <property type="entry name" value="GAF-like_dom_sf"/>
</dbReference>
<feature type="domain" description="HTH iclR-type" evidence="4">
    <location>
        <begin position="13"/>
        <end position="80"/>
    </location>
</feature>
<name>A0A7K0CCI0_9ACTN</name>
<dbReference type="PANTHER" id="PTHR30136:SF35">
    <property type="entry name" value="HTH-TYPE TRANSCRIPTIONAL REGULATOR RV1719"/>
    <property type="match status" value="1"/>
</dbReference>
<evidence type="ECO:0000256" key="2">
    <source>
        <dbReference type="ARBA" id="ARBA00023125"/>
    </source>
</evidence>
<feature type="domain" description="IclR-ED" evidence="5">
    <location>
        <begin position="74"/>
        <end position="254"/>
    </location>
</feature>
<keyword evidence="2" id="KW-0238">DNA-binding</keyword>
<dbReference type="Proteomes" id="UP000466345">
    <property type="component" value="Unassembled WGS sequence"/>
</dbReference>
<dbReference type="InterPro" id="IPR036388">
    <property type="entry name" value="WH-like_DNA-bd_sf"/>
</dbReference>
<proteinExistence type="predicted"/>
<dbReference type="InterPro" id="IPR014757">
    <property type="entry name" value="Tscrpt_reg_IclR_C"/>
</dbReference>
<sequence length="257" mass="27384">MAEVPETEVTGSDTVLGKALAILRAFGPADSVLPLAELVRRTGLAKPTVHRVAGDLVRHRLLDKTGHGYQLSGGLFELGLRAAAERTLLELAMPFLQDLYERTHETVHLGVREGQEVVYIAKIGGHRQAQAPSRTGGRMPLHCTAIGKVLLAYAPQEDWAAVLNGPLERRTPRTVVAPGLLRRQLTKAVETGVAFEHEESSPGLVCVAAPVLKPDGTTAVAAISVSGPATRFKPESHATAVRAAATALGSTLARRRR</sequence>
<dbReference type="PANTHER" id="PTHR30136">
    <property type="entry name" value="HELIX-TURN-HELIX TRANSCRIPTIONAL REGULATOR, ICLR FAMILY"/>
    <property type="match status" value="1"/>
</dbReference>
<evidence type="ECO:0000259" key="5">
    <source>
        <dbReference type="PROSITE" id="PS51078"/>
    </source>
</evidence>
<evidence type="ECO:0000256" key="1">
    <source>
        <dbReference type="ARBA" id="ARBA00023015"/>
    </source>
</evidence>
<dbReference type="AlphaFoldDB" id="A0A7K0CCI0"/>
<evidence type="ECO:0000259" key="4">
    <source>
        <dbReference type="PROSITE" id="PS51077"/>
    </source>
</evidence>
<dbReference type="InterPro" id="IPR005471">
    <property type="entry name" value="Tscrpt_reg_IclR_N"/>
</dbReference>
<evidence type="ECO:0000256" key="3">
    <source>
        <dbReference type="ARBA" id="ARBA00023163"/>
    </source>
</evidence>
<dbReference type="Gene3D" id="3.30.450.40">
    <property type="match status" value="1"/>
</dbReference>
<dbReference type="Pfam" id="PF01614">
    <property type="entry name" value="IclR_C"/>
    <property type="match status" value="1"/>
</dbReference>